<keyword evidence="5" id="KW-0067">ATP-binding</keyword>
<organism evidence="10 11">
    <name type="scientific">Artemisia annua</name>
    <name type="common">Sweet wormwood</name>
    <dbReference type="NCBI Taxonomy" id="35608"/>
    <lineage>
        <taxon>Eukaryota</taxon>
        <taxon>Viridiplantae</taxon>
        <taxon>Streptophyta</taxon>
        <taxon>Embryophyta</taxon>
        <taxon>Tracheophyta</taxon>
        <taxon>Spermatophyta</taxon>
        <taxon>Magnoliopsida</taxon>
        <taxon>eudicotyledons</taxon>
        <taxon>Gunneridae</taxon>
        <taxon>Pentapetalae</taxon>
        <taxon>asterids</taxon>
        <taxon>campanulids</taxon>
        <taxon>Asterales</taxon>
        <taxon>Asteraceae</taxon>
        <taxon>Asteroideae</taxon>
        <taxon>Anthemideae</taxon>
        <taxon>Artemisiinae</taxon>
        <taxon>Artemisia</taxon>
    </lineage>
</organism>
<dbReference type="GO" id="GO:0005829">
    <property type="term" value="C:cytosol"/>
    <property type="evidence" value="ECO:0007669"/>
    <property type="project" value="TreeGrafter"/>
</dbReference>
<evidence type="ECO:0000259" key="9">
    <source>
        <dbReference type="Pfam" id="PF00133"/>
    </source>
</evidence>
<dbReference type="OrthoDB" id="1726859at2759"/>
<dbReference type="Proteomes" id="UP000245207">
    <property type="component" value="Unassembled WGS sequence"/>
</dbReference>
<keyword evidence="6" id="KW-0648">Protein biosynthesis</keyword>
<dbReference type="Pfam" id="PF00133">
    <property type="entry name" value="tRNA-synt_1"/>
    <property type="match status" value="1"/>
</dbReference>
<dbReference type="SUPFAM" id="SSF52374">
    <property type="entry name" value="Nucleotidylyl transferase"/>
    <property type="match status" value="1"/>
</dbReference>
<keyword evidence="7 10" id="KW-0030">Aminoacyl-tRNA synthetase</keyword>
<reference evidence="10 11" key="1">
    <citation type="journal article" date="2018" name="Mol. Plant">
        <title>The genome of Artemisia annua provides insight into the evolution of Asteraceae family and artemisinin biosynthesis.</title>
        <authorList>
            <person name="Shen Q."/>
            <person name="Zhang L."/>
            <person name="Liao Z."/>
            <person name="Wang S."/>
            <person name="Yan T."/>
            <person name="Shi P."/>
            <person name="Liu M."/>
            <person name="Fu X."/>
            <person name="Pan Q."/>
            <person name="Wang Y."/>
            <person name="Lv Z."/>
            <person name="Lu X."/>
            <person name="Zhang F."/>
            <person name="Jiang W."/>
            <person name="Ma Y."/>
            <person name="Chen M."/>
            <person name="Hao X."/>
            <person name="Li L."/>
            <person name="Tang Y."/>
            <person name="Lv G."/>
            <person name="Zhou Y."/>
            <person name="Sun X."/>
            <person name="Brodelius P.E."/>
            <person name="Rose J.K.C."/>
            <person name="Tang K."/>
        </authorList>
    </citation>
    <scope>NUCLEOTIDE SEQUENCE [LARGE SCALE GENOMIC DNA]</scope>
    <source>
        <strain evidence="11">cv. Huhao1</strain>
        <tissue evidence="10">Leaf</tissue>
    </source>
</reference>
<evidence type="ECO:0000256" key="8">
    <source>
        <dbReference type="ARBA" id="ARBA00029936"/>
    </source>
</evidence>
<evidence type="ECO:0000256" key="2">
    <source>
        <dbReference type="ARBA" id="ARBA00013169"/>
    </source>
</evidence>
<dbReference type="STRING" id="35608.A0A2U1MEL6"/>
<dbReference type="GO" id="GO:0006438">
    <property type="term" value="P:valyl-tRNA aminoacylation"/>
    <property type="evidence" value="ECO:0007669"/>
    <property type="project" value="InterPro"/>
</dbReference>
<keyword evidence="3" id="KW-0436">Ligase</keyword>
<proteinExistence type="inferred from homology"/>
<evidence type="ECO:0000256" key="6">
    <source>
        <dbReference type="ARBA" id="ARBA00022917"/>
    </source>
</evidence>
<evidence type="ECO:0000313" key="10">
    <source>
        <dbReference type="EMBL" id="PWA59684.1"/>
    </source>
</evidence>
<evidence type="ECO:0000256" key="7">
    <source>
        <dbReference type="ARBA" id="ARBA00023146"/>
    </source>
</evidence>
<dbReference type="InterPro" id="IPR002303">
    <property type="entry name" value="Valyl-tRNA_ligase"/>
</dbReference>
<dbReference type="InterPro" id="IPR014729">
    <property type="entry name" value="Rossmann-like_a/b/a_fold"/>
</dbReference>
<gene>
    <name evidence="10" type="ORF">CTI12_AA391210</name>
</gene>
<dbReference type="Gene3D" id="3.40.50.620">
    <property type="entry name" value="HUPs"/>
    <property type="match status" value="1"/>
</dbReference>
<name>A0A2U1MEL6_ARTAN</name>
<evidence type="ECO:0000256" key="4">
    <source>
        <dbReference type="ARBA" id="ARBA00022741"/>
    </source>
</evidence>
<comment type="caution">
    <text evidence="10">The sequence shown here is derived from an EMBL/GenBank/DDBJ whole genome shotgun (WGS) entry which is preliminary data.</text>
</comment>
<dbReference type="InterPro" id="IPR002300">
    <property type="entry name" value="aa-tRNA-synth_Ia"/>
</dbReference>
<dbReference type="EC" id="6.1.1.9" evidence="2"/>
<dbReference type="PRINTS" id="PR00986">
    <property type="entry name" value="TRNASYNTHVAL"/>
</dbReference>
<keyword evidence="11" id="KW-1185">Reference proteome</keyword>
<keyword evidence="4" id="KW-0547">Nucleotide-binding</keyword>
<dbReference type="PANTHER" id="PTHR11946:SF109">
    <property type="entry name" value="VALINE--TRNA LIGASE"/>
    <property type="match status" value="1"/>
</dbReference>
<dbReference type="PANTHER" id="PTHR11946">
    <property type="entry name" value="VALYL-TRNA SYNTHETASES"/>
    <property type="match status" value="1"/>
</dbReference>
<evidence type="ECO:0000256" key="5">
    <source>
        <dbReference type="ARBA" id="ARBA00022840"/>
    </source>
</evidence>
<protein>
    <recommendedName>
        <fullName evidence="2">valine--tRNA ligase</fullName>
        <ecNumber evidence="2">6.1.1.9</ecNumber>
    </recommendedName>
    <alternativeName>
        <fullName evidence="8">Valyl-tRNA synthetase</fullName>
    </alternativeName>
</protein>
<dbReference type="GO" id="GO:0004832">
    <property type="term" value="F:valine-tRNA ligase activity"/>
    <property type="evidence" value="ECO:0007669"/>
    <property type="project" value="UniProtKB-EC"/>
</dbReference>
<evidence type="ECO:0000256" key="3">
    <source>
        <dbReference type="ARBA" id="ARBA00022598"/>
    </source>
</evidence>
<feature type="domain" description="Aminoacyl-tRNA synthetase class Ia" evidence="9">
    <location>
        <begin position="31"/>
        <end position="187"/>
    </location>
</feature>
<dbReference type="GO" id="GO:0005524">
    <property type="term" value="F:ATP binding"/>
    <property type="evidence" value="ECO:0007669"/>
    <property type="project" value="UniProtKB-KW"/>
</dbReference>
<dbReference type="EMBL" id="PKPP01005558">
    <property type="protein sequence ID" value="PWA59684.1"/>
    <property type="molecule type" value="Genomic_DNA"/>
</dbReference>
<evidence type="ECO:0000313" key="11">
    <source>
        <dbReference type="Proteomes" id="UP000245207"/>
    </source>
</evidence>
<comment type="similarity">
    <text evidence="1">Belongs to the class-I aminoacyl-tRNA synthetase family.</text>
</comment>
<evidence type="ECO:0000256" key="1">
    <source>
        <dbReference type="ARBA" id="ARBA00005594"/>
    </source>
</evidence>
<accession>A0A2U1MEL6</accession>
<dbReference type="AlphaFoldDB" id="A0A2U1MEL6"/>
<sequence length="212" mass="24125">MCLGRCSRSNDVIEPMKKLQWYVKCDDMAKEAPDAVINEKKQDKRHYSETILARNEEEVMVEAKRQLVGKKFLLTQDPDVLGTWFSSGLFPLTGLGWPDETQDFKSYYPNSVLETRHGILFFWCARIVMLGIKLGGDVPFTKEKLKNSDLDPAEFDIAKEAQIDDFPNGIQQCGIDALQFSLVSYTSQAVVLVVRRCNMSSDTRVMGPNRFL</sequence>